<dbReference type="Pfam" id="PF01582">
    <property type="entry name" value="TIR"/>
    <property type="match status" value="1"/>
</dbReference>
<dbReference type="InterPro" id="IPR035897">
    <property type="entry name" value="Toll_tir_struct_dom_sf"/>
</dbReference>
<proteinExistence type="predicted"/>
<reference evidence="3 4" key="1">
    <citation type="journal article" date="2018" name="Front. Plant Sci.">
        <title>Red Clover (Trifolium pratense) and Zigzag Clover (T. medium) - A Picture of Genomic Similarities and Differences.</title>
        <authorList>
            <person name="Dluhosova J."/>
            <person name="Istvanek J."/>
            <person name="Nedelnik J."/>
            <person name="Repkova J."/>
        </authorList>
    </citation>
    <scope>NUCLEOTIDE SEQUENCE [LARGE SCALE GENOMIC DNA]</scope>
    <source>
        <strain evidence="4">cv. 10/8</strain>
        <tissue evidence="3">Leaf</tissue>
    </source>
</reference>
<dbReference type="EMBL" id="LXQA010175499">
    <property type="protein sequence ID" value="MCI29870.1"/>
    <property type="molecule type" value="Genomic_DNA"/>
</dbReference>
<dbReference type="SUPFAM" id="SSF52200">
    <property type="entry name" value="Toll/Interleukin receptor TIR domain"/>
    <property type="match status" value="1"/>
</dbReference>
<dbReference type="InterPro" id="IPR000157">
    <property type="entry name" value="TIR_dom"/>
</dbReference>
<keyword evidence="1" id="KW-0520">NAD</keyword>
<evidence type="ECO:0000259" key="2">
    <source>
        <dbReference type="PROSITE" id="PS50104"/>
    </source>
</evidence>
<organism evidence="3 4">
    <name type="scientific">Trifolium medium</name>
    <dbReference type="NCBI Taxonomy" id="97028"/>
    <lineage>
        <taxon>Eukaryota</taxon>
        <taxon>Viridiplantae</taxon>
        <taxon>Streptophyta</taxon>
        <taxon>Embryophyta</taxon>
        <taxon>Tracheophyta</taxon>
        <taxon>Spermatophyta</taxon>
        <taxon>Magnoliopsida</taxon>
        <taxon>eudicotyledons</taxon>
        <taxon>Gunneridae</taxon>
        <taxon>Pentapetalae</taxon>
        <taxon>rosids</taxon>
        <taxon>fabids</taxon>
        <taxon>Fabales</taxon>
        <taxon>Fabaceae</taxon>
        <taxon>Papilionoideae</taxon>
        <taxon>50 kb inversion clade</taxon>
        <taxon>NPAAA clade</taxon>
        <taxon>Hologalegina</taxon>
        <taxon>IRL clade</taxon>
        <taxon>Trifolieae</taxon>
        <taxon>Trifolium</taxon>
    </lineage>
</organism>
<dbReference type="PANTHER" id="PTHR32009">
    <property type="entry name" value="TMV RESISTANCE PROTEIN N-LIKE"/>
    <property type="match status" value="1"/>
</dbReference>
<comment type="caution">
    <text evidence="3">The sequence shown here is derived from an EMBL/GenBank/DDBJ whole genome shotgun (WGS) entry which is preliminary data.</text>
</comment>
<dbReference type="Proteomes" id="UP000265520">
    <property type="component" value="Unassembled WGS sequence"/>
</dbReference>
<evidence type="ECO:0000313" key="3">
    <source>
        <dbReference type="EMBL" id="MCI29870.1"/>
    </source>
</evidence>
<evidence type="ECO:0000256" key="1">
    <source>
        <dbReference type="ARBA" id="ARBA00023027"/>
    </source>
</evidence>
<name>A0A392R210_9FABA</name>
<dbReference type="PROSITE" id="PS50104">
    <property type="entry name" value="TIR"/>
    <property type="match status" value="1"/>
</dbReference>
<accession>A0A392R210</accession>
<keyword evidence="4" id="KW-1185">Reference proteome</keyword>
<dbReference type="Gene3D" id="3.40.50.10140">
    <property type="entry name" value="Toll/interleukin-1 receptor homology (TIR) domain"/>
    <property type="match status" value="1"/>
</dbReference>
<dbReference type="AlphaFoldDB" id="A0A392R210"/>
<evidence type="ECO:0000313" key="4">
    <source>
        <dbReference type="Proteomes" id="UP000265520"/>
    </source>
</evidence>
<feature type="domain" description="TIR" evidence="2">
    <location>
        <begin position="1"/>
        <end position="79"/>
    </location>
</feature>
<sequence length="99" mass="11153">MECYKTIGQVVLPVFYGVDPTDIRKQSGEFGKAFESLLSRLSNKGGMFSKAFDCFWNSFSKDDSRDEVQRWKEALGQAAGLAGHVVQNSRYTIDRYIAS</sequence>
<dbReference type="GO" id="GO:0007165">
    <property type="term" value="P:signal transduction"/>
    <property type="evidence" value="ECO:0007669"/>
    <property type="project" value="InterPro"/>
</dbReference>
<protein>
    <submittedName>
        <fullName evidence="3">TMV resistance protein N-like</fullName>
    </submittedName>
</protein>
<dbReference type="PANTHER" id="PTHR32009:SF160">
    <property type="entry name" value="DISEASE RESISTANCE PROTEIN (TIR-NBS-LRR CLASS)"/>
    <property type="match status" value="1"/>
</dbReference>